<accession>B8MP82</accession>
<dbReference type="InterPro" id="IPR002347">
    <property type="entry name" value="SDR_fam"/>
</dbReference>
<gene>
    <name evidence="3" type="ORF">TSTA_105330</name>
</gene>
<dbReference type="Gene3D" id="3.40.50.720">
    <property type="entry name" value="NAD(P)-binding Rossmann-like Domain"/>
    <property type="match status" value="1"/>
</dbReference>
<dbReference type="AlphaFoldDB" id="B8MP82"/>
<dbReference type="GeneID" id="8098754"/>
<dbReference type="PhylomeDB" id="B8MP82"/>
<dbReference type="Proteomes" id="UP000001745">
    <property type="component" value="Unassembled WGS sequence"/>
</dbReference>
<keyword evidence="4" id="KW-1185">Reference proteome</keyword>
<dbReference type="VEuPathDB" id="FungiDB:TSTA_105330"/>
<dbReference type="PRINTS" id="PR00081">
    <property type="entry name" value="GDHRDH"/>
</dbReference>
<evidence type="ECO:0000313" key="4">
    <source>
        <dbReference type="Proteomes" id="UP000001745"/>
    </source>
</evidence>
<dbReference type="InParanoid" id="B8MP82"/>
<evidence type="ECO:0000256" key="1">
    <source>
        <dbReference type="ARBA" id="ARBA00006484"/>
    </source>
</evidence>
<evidence type="ECO:0000313" key="3">
    <source>
        <dbReference type="EMBL" id="EED14321.1"/>
    </source>
</evidence>
<dbReference type="OrthoDB" id="37659at2759"/>
<organism evidence="3 4">
    <name type="scientific">Talaromyces stipitatus (strain ATCC 10500 / CBS 375.48 / QM 6759 / NRRL 1006)</name>
    <name type="common">Penicillium stipitatum</name>
    <dbReference type="NCBI Taxonomy" id="441959"/>
    <lineage>
        <taxon>Eukaryota</taxon>
        <taxon>Fungi</taxon>
        <taxon>Dikarya</taxon>
        <taxon>Ascomycota</taxon>
        <taxon>Pezizomycotina</taxon>
        <taxon>Eurotiomycetes</taxon>
        <taxon>Eurotiomycetidae</taxon>
        <taxon>Eurotiales</taxon>
        <taxon>Trichocomaceae</taxon>
        <taxon>Talaromyces</taxon>
        <taxon>Talaromyces sect. Talaromyces</taxon>
    </lineage>
</organism>
<comment type="similarity">
    <text evidence="1">Belongs to the short-chain dehydrogenases/reductases (SDR) family.</text>
</comment>
<keyword evidence="2" id="KW-0560">Oxidoreductase</keyword>
<dbReference type="InterPro" id="IPR036291">
    <property type="entry name" value="NAD(P)-bd_dom_sf"/>
</dbReference>
<dbReference type="SUPFAM" id="SSF51735">
    <property type="entry name" value="NAD(P)-binding Rossmann-fold domains"/>
    <property type="match status" value="1"/>
</dbReference>
<sequence length="307" mass="33676">MSQFHPTISRESLQDKVIVLTGGAHGIGKSLVELCTQHGAYVCFGDIDEKAGRGVEESANASQKSSPPTARFVPVDVTNYQSVLSLFKTALSLYGRIDHVVANAGIVERGNWFDPALTVESVEEQPTTKVLDVNLLGCLYTARIASVYLRQNRREGQDRSLTLVSSVAGFKESPGLFVYQASKHGVLGLMRSLRKYITFPTTHNIRVNAICPWMTETAMVAGIEDGWRKAQLPINQPLDVAKVITGVLAAEGQEERVSGMAMYVEGGRAWEIERNLDRLQPQWLGEEPSESLEKGQAVLGDGMNWAQ</sequence>
<reference evidence="4" key="1">
    <citation type="journal article" date="2015" name="Genome Announc.">
        <title>Genome sequence of the AIDS-associated pathogen Penicillium marneffei (ATCC18224) and its near taxonomic relative Talaromyces stipitatus (ATCC10500).</title>
        <authorList>
            <person name="Nierman W.C."/>
            <person name="Fedorova-Abrams N.D."/>
            <person name="Andrianopoulos A."/>
        </authorList>
    </citation>
    <scope>NUCLEOTIDE SEQUENCE [LARGE SCALE GENOMIC DNA]</scope>
    <source>
        <strain evidence="4">ATCC 10500 / CBS 375.48 / QM 6759 / NRRL 1006</strain>
    </source>
</reference>
<dbReference type="Pfam" id="PF00106">
    <property type="entry name" value="adh_short"/>
    <property type="match status" value="1"/>
</dbReference>
<name>B8MP82_TALSN</name>
<protein>
    <submittedName>
        <fullName evidence="3">3-hydroxyacyl-CoA dehydrogenase, putative</fullName>
    </submittedName>
</protein>
<dbReference type="STRING" id="441959.B8MP82"/>
<evidence type="ECO:0000256" key="2">
    <source>
        <dbReference type="ARBA" id="ARBA00023002"/>
    </source>
</evidence>
<proteinExistence type="inferred from homology"/>
<dbReference type="RefSeq" id="XP_002486559.1">
    <property type="nucleotide sequence ID" value="XM_002486514.1"/>
</dbReference>
<dbReference type="PANTHER" id="PTHR43180:SF86">
    <property type="entry name" value="DEHYDROGENASE, PUTATIVE (AFU_ORTHOLOGUE AFUA_3G00290)-RELATED"/>
    <property type="match status" value="1"/>
</dbReference>
<dbReference type="PANTHER" id="PTHR43180">
    <property type="entry name" value="3-OXOACYL-(ACYL-CARRIER-PROTEIN) REDUCTASE (AFU_ORTHOLOGUE AFUA_6G11210)"/>
    <property type="match status" value="1"/>
</dbReference>
<dbReference type="GO" id="GO:0016491">
    <property type="term" value="F:oxidoreductase activity"/>
    <property type="evidence" value="ECO:0007669"/>
    <property type="project" value="UniProtKB-KW"/>
</dbReference>
<dbReference type="eggNOG" id="KOG0725">
    <property type="taxonomic scope" value="Eukaryota"/>
</dbReference>
<dbReference type="EMBL" id="EQ962658">
    <property type="protein sequence ID" value="EED14321.1"/>
    <property type="molecule type" value="Genomic_DNA"/>
</dbReference>
<dbReference type="HOGENOM" id="CLU_010194_13_1_1"/>
<dbReference type="OMA" id="NCICPWM"/>